<evidence type="ECO:0000313" key="7">
    <source>
        <dbReference type="EMBL" id="MYN09989.1"/>
    </source>
</evidence>
<sequence>MHSNLHHQLPLPRTLALLAVFLAFPLGAQALGQEFYVSMACRLMIFALAASSLNLILGFGGMVSLGHAAYFGAGAYAVGILMQHGVASAWIAWPLAMLVGGLLALAIGALCLRTRGIYFIMITLAFAQMVYYLFISLRSYGGEDGLNLMSRSSLGLPGVDLSGDTAFYYVVLALLAACLLLLHRLVNSRFGRVLQAVRENETRMAAIGYPVFRYKLTCFAIAGALAGLAGALIANQNMLVSPSLVHWTQSGSLMVMVILGGAGYFWGGALGAFALLLLEEVLSGYTEHWQLPLGVLLLIVVLVLPKGMASLADRFTTKGAGK</sequence>
<dbReference type="Proteomes" id="UP000450676">
    <property type="component" value="Unassembled WGS sequence"/>
</dbReference>
<proteinExistence type="predicted"/>
<dbReference type="RefSeq" id="WP_161074283.1">
    <property type="nucleotide sequence ID" value="NZ_CP086370.1"/>
</dbReference>
<dbReference type="CDD" id="cd06581">
    <property type="entry name" value="TM_PBP1_LivM_like"/>
    <property type="match status" value="1"/>
</dbReference>
<keyword evidence="4 6" id="KW-1133">Transmembrane helix</keyword>
<organism evidence="7 8">
    <name type="scientific">Pseudoduganella aquatica</name>
    <dbReference type="NCBI Taxonomy" id="2660641"/>
    <lineage>
        <taxon>Bacteria</taxon>
        <taxon>Pseudomonadati</taxon>
        <taxon>Pseudomonadota</taxon>
        <taxon>Betaproteobacteria</taxon>
        <taxon>Burkholderiales</taxon>
        <taxon>Oxalobacteraceae</taxon>
        <taxon>Telluria group</taxon>
        <taxon>Pseudoduganella</taxon>
    </lineage>
</organism>
<keyword evidence="3 6" id="KW-0812">Transmembrane</keyword>
<evidence type="ECO:0000256" key="2">
    <source>
        <dbReference type="ARBA" id="ARBA00022475"/>
    </source>
</evidence>
<dbReference type="Pfam" id="PF02653">
    <property type="entry name" value="BPD_transp_2"/>
    <property type="match status" value="1"/>
</dbReference>
<feature type="transmembrane region" description="Helical" evidence="6">
    <location>
        <begin position="253"/>
        <end position="277"/>
    </location>
</feature>
<feature type="transmembrane region" description="Helical" evidence="6">
    <location>
        <begin position="117"/>
        <end position="135"/>
    </location>
</feature>
<evidence type="ECO:0000256" key="1">
    <source>
        <dbReference type="ARBA" id="ARBA00004651"/>
    </source>
</evidence>
<dbReference type="PANTHER" id="PTHR30482">
    <property type="entry name" value="HIGH-AFFINITY BRANCHED-CHAIN AMINO ACID TRANSPORT SYSTEM PERMEASE"/>
    <property type="match status" value="1"/>
</dbReference>
<feature type="transmembrane region" description="Helical" evidence="6">
    <location>
        <begin position="166"/>
        <end position="186"/>
    </location>
</feature>
<evidence type="ECO:0000256" key="6">
    <source>
        <dbReference type="SAM" id="Phobius"/>
    </source>
</evidence>
<dbReference type="PANTHER" id="PTHR30482:SF17">
    <property type="entry name" value="ABC TRANSPORTER ATP-BINDING PROTEIN"/>
    <property type="match status" value="1"/>
</dbReference>
<dbReference type="InterPro" id="IPR001851">
    <property type="entry name" value="ABC_transp_permease"/>
</dbReference>
<evidence type="ECO:0000313" key="8">
    <source>
        <dbReference type="Proteomes" id="UP000450676"/>
    </source>
</evidence>
<dbReference type="InterPro" id="IPR043428">
    <property type="entry name" value="LivM-like"/>
</dbReference>
<feature type="transmembrane region" description="Helical" evidence="6">
    <location>
        <begin position="289"/>
        <end position="308"/>
    </location>
</feature>
<keyword evidence="8" id="KW-1185">Reference proteome</keyword>
<evidence type="ECO:0000256" key="3">
    <source>
        <dbReference type="ARBA" id="ARBA00022692"/>
    </source>
</evidence>
<evidence type="ECO:0000256" key="4">
    <source>
        <dbReference type="ARBA" id="ARBA00022989"/>
    </source>
</evidence>
<accession>A0A7X4HEZ8</accession>
<feature type="transmembrane region" description="Helical" evidence="6">
    <location>
        <begin position="91"/>
        <end position="110"/>
    </location>
</feature>
<dbReference type="AlphaFoldDB" id="A0A7X4HEZ8"/>
<keyword evidence="5 6" id="KW-0472">Membrane</keyword>
<feature type="transmembrane region" description="Helical" evidence="6">
    <location>
        <begin position="212"/>
        <end position="233"/>
    </location>
</feature>
<dbReference type="GO" id="GO:0015658">
    <property type="term" value="F:branched-chain amino acid transmembrane transporter activity"/>
    <property type="evidence" value="ECO:0007669"/>
    <property type="project" value="InterPro"/>
</dbReference>
<feature type="transmembrane region" description="Helical" evidence="6">
    <location>
        <begin position="42"/>
        <end position="61"/>
    </location>
</feature>
<gene>
    <name evidence="7" type="ORF">GTP77_21960</name>
</gene>
<evidence type="ECO:0000256" key="5">
    <source>
        <dbReference type="ARBA" id="ARBA00023136"/>
    </source>
</evidence>
<comment type="subcellular location">
    <subcellularLocation>
        <location evidence="1">Cell membrane</location>
        <topology evidence="1">Multi-pass membrane protein</topology>
    </subcellularLocation>
</comment>
<reference evidence="7 8" key="1">
    <citation type="submission" date="2019-12" db="EMBL/GenBank/DDBJ databases">
        <title>Novel species isolated from a subtropical stream in China.</title>
        <authorList>
            <person name="Lu H."/>
        </authorList>
    </citation>
    <scope>NUCLEOTIDE SEQUENCE [LARGE SCALE GENOMIC DNA]</scope>
    <source>
        <strain evidence="7 8">FT127W</strain>
    </source>
</reference>
<dbReference type="EMBL" id="WWCU01000030">
    <property type="protein sequence ID" value="MYN09989.1"/>
    <property type="molecule type" value="Genomic_DNA"/>
</dbReference>
<name>A0A7X4HEZ8_9BURK</name>
<dbReference type="GO" id="GO:0005886">
    <property type="term" value="C:plasma membrane"/>
    <property type="evidence" value="ECO:0007669"/>
    <property type="project" value="UniProtKB-SubCell"/>
</dbReference>
<keyword evidence="2" id="KW-1003">Cell membrane</keyword>
<comment type="caution">
    <text evidence="7">The sequence shown here is derived from an EMBL/GenBank/DDBJ whole genome shotgun (WGS) entry which is preliminary data.</text>
</comment>
<protein>
    <submittedName>
        <fullName evidence="7">Branched-chain amino acid ABC transporter permease</fullName>
    </submittedName>
</protein>